<organism evidence="1 2">
    <name type="scientific">Phaeospirillum tilakii</name>
    <dbReference type="NCBI Taxonomy" id="741673"/>
    <lineage>
        <taxon>Bacteria</taxon>
        <taxon>Pseudomonadati</taxon>
        <taxon>Pseudomonadota</taxon>
        <taxon>Alphaproteobacteria</taxon>
        <taxon>Rhodospirillales</taxon>
        <taxon>Rhodospirillaceae</taxon>
        <taxon>Phaeospirillum</taxon>
    </lineage>
</organism>
<dbReference type="EMBL" id="JBHUIY010000019">
    <property type="protein sequence ID" value="MFD2234318.1"/>
    <property type="molecule type" value="Genomic_DNA"/>
</dbReference>
<proteinExistence type="predicted"/>
<accession>A0ABW5CBV2</accession>
<dbReference type="SUPFAM" id="SSF53850">
    <property type="entry name" value="Periplasmic binding protein-like II"/>
    <property type="match status" value="1"/>
</dbReference>
<protein>
    <submittedName>
        <fullName evidence="1">ABC transporter substrate-binding protein</fullName>
    </submittedName>
</protein>
<sequence>MSLIRGAALAVLAVLCVVPARAEDVVRLGNLRFAHYGAVSYMKEIAPKYGIRIEERVFAKGLDIQPAIIAGEIDLGASALEAAIAGRAGGAPIVAVAGFARGGARIVARPDLQIGSVAALKGHTVGVTRGGPQELLLLAELRQHGLSWSDKPGKDVRLVYMVYPDLNQALAAKNLDAISQSEPYASQLLNKGLATEVIRPYDTPMGEPVRALVMSEKFYRDKPDVARRTMLAFVEATRAFIADPALAESYVRSQMFKGQISADDFRDAMNNAAYTYDLSVAQVEAVTRTMQETGVGRMAKPPAAAEWVRLDLLESAKAELRK</sequence>
<gene>
    <name evidence="1" type="ORF">ACFSNB_10930</name>
</gene>
<dbReference type="PANTHER" id="PTHR30024">
    <property type="entry name" value="ALIPHATIC SULFONATES-BINDING PROTEIN-RELATED"/>
    <property type="match status" value="1"/>
</dbReference>
<evidence type="ECO:0000313" key="1">
    <source>
        <dbReference type="EMBL" id="MFD2234318.1"/>
    </source>
</evidence>
<dbReference type="Proteomes" id="UP001597296">
    <property type="component" value="Unassembled WGS sequence"/>
</dbReference>
<keyword evidence="2" id="KW-1185">Reference proteome</keyword>
<dbReference type="Gene3D" id="3.40.190.10">
    <property type="entry name" value="Periplasmic binding protein-like II"/>
    <property type="match status" value="2"/>
</dbReference>
<comment type="caution">
    <text evidence="1">The sequence shown here is derived from an EMBL/GenBank/DDBJ whole genome shotgun (WGS) entry which is preliminary data.</text>
</comment>
<dbReference type="Pfam" id="PF13379">
    <property type="entry name" value="NMT1_2"/>
    <property type="match status" value="1"/>
</dbReference>
<dbReference type="PANTHER" id="PTHR30024:SF42">
    <property type="entry name" value="ALIPHATIC SULFONATES-BINDING PROTEIN-RELATED"/>
    <property type="match status" value="1"/>
</dbReference>
<name>A0ABW5CBV2_9PROT</name>
<evidence type="ECO:0000313" key="2">
    <source>
        <dbReference type="Proteomes" id="UP001597296"/>
    </source>
</evidence>
<reference evidence="2" key="1">
    <citation type="journal article" date="2019" name="Int. J. Syst. Evol. Microbiol.">
        <title>The Global Catalogue of Microorganisms (GCM) 10K type strain sequencing project: providing services to taxonomists for standard genome sequencing and annotation.</title>
        <authorList>
            <consortium name="The Broad Institute Genomics Platform"/>
            <consortium name="The Broad Institute Genome Sequencing Center for Infectious Disease"/>
            <person name="Wu L."/>
            <person name="Ma J."/>
        </authorList>
    </citation>
    <scope>NUCLEOTIDE SEQUENCE [LARGE SCALE GENOMIC DNA]</scope>
    <source>
        <strain evidence="2">KCTC 15012</strain>
    </source>
</reference>
<dbReference type="RefSeq" id="WP_377316415.1">
    <property type="nucleotide sequence ID" value="NZ_JBHUIY010000019.1"/>
</dbReference>